<accession>A0A1F6FJ90</accession>
<sequence>MDEMLIKRRLIVLGVLLLITVGVWWSELDYVQIRPSVCNAKLLCVVFLDVGQGDAIFVQTPTGTQLLIDGGRDQSVLPELNTVMSFSDRTIDYILATHPDADHISGFYDVLERYSISNVIRTENESDTAIWQAVEEAVVEEKAKVYYARRGQRYDLGDGVVLEILFPDTDPSGMESNTSSIVARLIYGDTSFMLTGDSPKAIEEYLVLIEGEYLKSDVLKAGHHGSRTSTSELFLDHVDPKFAVISAGKDNSYGHPHVEVTDALFNAGITTLNTAEDGRVAFWSDGKQVKLK</sequence>
<feature type="domain" description="Metallo-beta-lactamase" evidence="1">
    <location>
        <begin position="52"/>
        <end position="249"/>
    </location>
</feature>
<dbReference type="InterPro" id="IPR035681">
    <property type="entry name" value="ComA-like_MBL"/>
</dbReference>
<proteinExistence type="predicted"/>
<reference evidence="2 3" key="1">
    <citation type="journal article" date="2016" name="Nat. Commun.">
        <title>Thousands of microbial genomes shed light on interconnected biogeochemical processes in an aquifer system.</title>
        <authorList>
            <person name="Anantharaman K."/>
            <person name="Brown C.T."/>
            <person name="Hug L.A."/>
            <person name="Sharon I."/>
            <person name="Castelle C.J."/>
            <person name="Probst A.J."/>
            <person name="Thomas B.C."/>
            <person name="Singh A."/>
            <person name="Wilkins M.J."/>
            <person name="Karaoz U."/>
            <person name="Brodie E.L."/>
            <person name="Williams K.H."/>
            <person name="Hubbard S.S."/>
            <person name="Banfield J.F."/>
        </authorList>
    </citation>
    <scope>NUCLEOTIDE SEQUENCE [LARGE SCALE GENOMIC DNA]</scope>
</reference>
<dbReference type="PANTHER" id="PTHR30619">
    <property type="entry name" value="DNA INTERNALIZATION/COMPETENCE PROTEIN COMEC/REC2"/>
    <property type="match status" value="1"/>
</dbReference>
<dbReference type="SUPFAM" id="SSF56281">
    <property type="entry name" value="Metallo-hydrolase/oxidoreductase"/>
    <property type="match status" value="1"/>
</dbReference>
<dbReference type="InterPro" id="IPR052159">
    <property type="entry name" value="Competence_DNA_uptake"/>
</dbReference>
<dbReference type="InterPro" id="IPR036866">
    <property type="entry name" value="RibonucZ/Hydroxyglut_hydro"/>
</dbReference>
<protein>
    <recommendedName>
        <fullName evidence="1">Metallo-beta-lactamase domain-containing protein</fullName>
    </recommendedName>
</protein>
<name>A0A1F6FJ90_9BACT</name>
<dbReference type="SMART" id="SM00849">
    <property type="entry name" value="Lactamase_B"/>
    <property type="match status" value="1"/>
</dbReference>
<evidence type="ECO:0000313" key="2">
    <source>
        <dbReference type="EMBL" id="OGG85922.1"/>
    </source>
</evidence>
<evidence type="ECO:0000259" key="1">
    <source>
        <dbReference type="SMART" id="SM00849"/>
    </source>
</evidence>
<organism evidence="2 3">
    <name type="scientific">Candidatus Kaiserbacteria bacterium RIFOXYB1_FULL_46_14</name>
    <dbReference type="NCBI Taxonomy" id="1798531"/>
    <lineage>
        <taxon>Bacteria</taxon>
        <taxon>Candidatus Kaiseribacteriota</taxon>
    </lineage>
</organism>
<comment type="caution">
    <text evidence="2">The sequence shown here is derived from an EMBL/GenBank/DDBJ whole genome shotgun (WGS) entry which is preliminary data.</text>
</comment>
<dbReference type="InterPro" id="IPR001279">
    <property type="entry name" value="Metallo-B-lactamas"/>
</dbReference>
<dbReference type="Pfam" id="PF00753">
    <property type="entry name" value="Lactamase_B"/>
    <property type="match status" value="1"/>
</dbReference>
<dbReference type="CDD" id="cd07731">
    <property type="entry name" value="ComA-like_MBL-fold"/>
    <property type="match status" value="1"/>
</dbReference>
<evidence type="ECO:0000313" key="3">
    <source>
        <dbReference type="Proteomes" id="UP000177395"/>
    </source>
</evidence>
<dbReference type="AlphaFoldDB" id="A0A1F6FJ90"/>
<dbReference type="PANTHER" id="PTHR30619:SF1">
    <property type="entry name" value="RECOMBINATION PROTEIN 2"/>
    <property type="match status" value="1"/>
</dbReference>
<dbReference type="STRING" id="1798531.A2392_00750"/>
<dbReference type="Gene3D" id="3.60.15.10">
    <property type="entry name" value="Ribonuclease Z/Hydroxyacylglutathione hydrolase-like"/>
    <property type="match status" value="1"/>
</dbReference>
<dbReference type="EMBL" id="MFMS01000004">
    <property type="protein sequence ID" value="OGG85922.1"/>
    <property type="molecule type" value="Genomic_DNA"/>
</dbReference>
<gene>
    <name evidence="2" type="ORF">A2392_00750</name>
</gene>
<dbReference type="Proteomes" id="UP000177395">
    <property type="component" value="Unassembled WGS sequence"/>
</dbReference>